<organism evidence="2">
    <name type="scientific">Candida frijolesensis</name>
    <dbReference type="NCBI Taxonomy" id="434044"/>
    <lineage>
        <taxon>Eukaryota</taxon>
        <taxon>Fungi</taxon>
        <taxon>Dikarya</taxon>
        <taxon>Ascomycota</taxon>
        <taxon>Saccharomycotina</taxon>
        <taxon>Pichiomycetes</taxon>
        <taxon>Debaryomycetaceae</taxon>
        <taxon>Candida/Lodderomyces clade</taxon>
        <taxon>Candida</taxon>
    </lineage>
</organism>
<accession>F8RHP4</accession>
<dbReference type="RefSeq" id="YP_004733521.1">
    <property type="nucleotide sequence ID" value="NC_015814.1"/>
</dbReference>
<name>F8RHP4_9ASCO</name>
<dbReference type="EMBL" id="HM594866">
    <property type="protein sequence ID" value="ADK72538.1"/>
    <property type="molecule type" value="Genomic_DNA"/>
</dbReference>
<feature type="non-terminal residue" evidence="2">
    <location>
        <position position="1"/>
    </location>
</feature>
<keyword evidence="1" id="KW-0472">Membrane</keyword>
<protein>
    <submittedName>
        <fullName evidence="2">Orf5</fullName>
    </submittedName>
</protein>
<evidence type="ECO:0000313" key="2">
    <source>
        <dbReference type="EMBL" id="ADK72538.1"/>
    </source>
</evidence>
<dbReference type="PANTHER" id="PTHR37520:SF1">
    <property type="entry name" value="INTRON-ENCODED DNA ENDONUCLEASE AI2A-RELATED"/>
    <property type="match status" value="1"/>
</dbReference>
<keyword evidence="2" id="KW-0496">Mitochondrion</keyword>
<gene>
    <name evidence="2" type="primary">cob</name>
</gene>
<proteinExistence type="predicted"/>
<dbReference type="AlphaFoldDB" id="F8RHP4"/>
<geneLocation type="mitochondrion" evidence="2"/>
<dbReference type="InterPro" id="IPR027434">
    <property type="entry name" value="Homing_endonucl"/>
</dbReference>
<dbReference type="SUPFAM" id="SSF55608">
    <property type="entry name" value="Homing endonucleases"/>
    <property type="match status" value="2"/>
</dbReference>
<sequence length="301" mass="36733">HIWPLFITYNILIILYFIILYCAICWKLYYKYNNQQIFYNISETKRTHILNFKRNYHYNNKIKLLNNNNNNKSYNQWLAGIIDGSGYFGLKKKKIPYLQITLSSDDIEILKIISNNYGGSIKYRAGYKSVRYILYDTYNIKIIINKINGNIRNSKRFTQFSHICNIFNIKVKFPIKLDINNKWFSGYFDSLGIINYYYHNNIPLLYINITDLYYNDIIYYKNIYNGNLIYLKQSNGLFKWELDNKYDILNFINYNYNYIKSYKSNRIKLIKIYYKLYELKAYNKDSIYNIYWLKLQNLWNE</sequence>
<feature type="transmembrane region" description="Helical" evidence="1">
    <location>
        <begin position="6"/>
        <end position="29"/>
    </location>
</feature>
<dbReference type="Gene3D" id="3.10.28.10">
    <property type="entry name" value="Homing endonucleases"/>
    <property type="match status" value="1"/>
</dbReference>
<evidence type="ECO:0000256" key="1">
    <source>
        <dbReference type="SAM" id="Phobius"/>
    </source>
</evidence>
<keyword evidence="1" id="KW-1133">Transmembrane helix</keyword>
<dbReference type="GeneID" id="10964566"/>
<keyword evidence="1" id="KW-0812">Transmembrane</keyword>
<dbReference type="PANTHER" id="PTHR37520">
    <property type="entry name" value="INTRON-ENCODED DNA ENDONUCLEASE AI2A-RELATED"/>
    <property type="match status" value="1"/>
</dbReference>
<reference evidence="2" key="1">
    <citation type="journal article" date="2011" name="Nucleic Acids Res.">
        <title>Evolution of linear chromosomes and multipartite genomes in yeast mitochondria.</title>
        <authorList>
            <person name="Valach M."/>
            <person name="Farkas Z."/>
            <person name="Fricova D."/>
            <person name="Kovac J."/>
            <person name="Brejova B."/>
            <person name="Vinar T."/>
            <person name="Pfeiffer I."/>
            <person name="Kucsera J."/>
            <person name="Tomaska L."/>
            <person name="Lang B.F."/>
            <person name="Nosek J."/>
        </authorList>
    </citation>
    <scope>NUCLEOTIDE SEQUENCE</scope>
    <source>
        <strain evidence="2">NRRL Y-48060</strain>
    </source>
</reference>